<feature type="signal peptide" evidence="6">
    <location>
        <begin position="1"/>
        <end position="19"/>
    </location>
</feature>
<evidence type="ECO:0000256" key="6">
    <source>
        <dbReference type="SAM" id="SignalP"/>
    </source>
</evidence>
<evidence type="ECO:0000256" key="2">
    <source>
        <dbReference type="ARBA" id="ARBA00022692"/>
    </source>
</evidence>
<evidence type="ECO:0000313" key="8">
    <source>
        <dbReference type="Proteomes" id="UP000193067"/>
    </source>
</evidence>
<dbReference type="EMBL" id="KZ084155">
    <property type="protein sequence ID" value="OSC97199.1"/>
    <property type="molecule type" value="Genomic_DNA"/>
</dbReference>
<name>A0A1Y2I7U7_TRAC3</name>
<accession>A0A1Y2I7U7</accession>
<feature type="transmembrane region" description="Helical" evidence="5">
    <location>
        <begin position="50"/>
        <end position="68"/>
    </location>
</feature>
<dbReference type="GO" id="GO:0005789">
    <property type="term" value="C:endoplasmic reticulum membrane"/>
    <property type="evidence" value="ECO:0007669"/>
    <property type="project" value="UniProtKB-SubCell"/>
</dbReference>
<feature type="chain" id="PRO_5012214951" description="Protein-S-isoprenylcysteine O-methyltransferase" evidence="6">
    <location>
        <begin position="20"/>
        <end position="191"/>
    </location>
</feature>
<dbReference type="PANTHER" id="PTHR12714:SF9">
    <property type="entry name" value="PROTEIN-S-ISOPRENYLCYSTEINE O-METHYLTRANSFERASE"/>
    <property type="match status" value="1"/>
</dbReference>
<feature type="transmembrane region" description="Helical" evidence="5">
    <location>
        <begin position="133"/>
        <end position="152"/>
    </location>
</feature>
<dbReference type="Proteomes" id="UP000193067">
    <property type="component" value="Unassembled WGS sequence"/>
</dbReference>
<protein>
    <recommendedName>
        <fullName evidence="5">Protein-S-isoprenylcysteine O-methyltransferase</fullName>
        <ecNumber evidence="5">2.1.1.100</ecNumber>
    </recommendedName>
</protein>
<sequence>MPPLLKYIAWALALAEVAAILVARNPSTMPSEPTQWLYALKHTSSTPKVAISPAFMFGWAMVVLGALIRDACYRHLGRQFTFQLAIIEDHKLITQGPYSVVRHPSYTGWLMHTVGLLIIQTCGGSWIAECGILNIPVGRTVVAAYVLFLLYVDGLTVDRTWREDEALRKQFGEQWVQWSKQTPYRLFPGVF</sequence>
<keyword evidence="8" id="KW-1185">Reference proteome</keyword>
<keyword evidence="4 5" id="KW-0472">Membrane</keyword>
<dbReference type="EC" id="2.1.1.100" evidence="5"/>
<evidence type="ECO:0000256" key="3">
    <source>
        <dbReference type="ARBA" id="ARBA00022989"/>
    </source>
</evidence>
<proteinExistence type="inferred from homology"/>
<comment type="similarity">
    <text evidence="5">Belongs to the class VI-like SAM-binding methyltransferase superfamily. Isoprenylcysteine carboxyl methyltransferase family.</text>
</comment>
<keyword evidence="6" id="KW-0732">Signal</keyword>
<dbReference type="PANTHER" id="PTHR12714">
    <property type="entry name" value="PROTEIN-S ISOPRENYLCYSTEINE O-METHYLTRANSFERASE"/>
    <property type="match status" value="1"/>
</dbReference>
<dbReference type="OrthoDB" id="422086at2759"/>
<dbReference type="STRING" id="1353009.A0A1Y2I7U7"/>
<organism evidence="7 8">
    <name type="scientific">Trametes coccinea (strain BRFM310)</name>
    <name type="common">Pycnoporus coccineus</name>
    <dbReference type="NCBI Taxonomy" id="1353009"/>
    <lineage>
        <taxon>Eukaryota</taxon>
        <taxon>Fungi</taxon>
        <taxon>Dikarya</taxon>
        <taxon>Basidiomycota</taxon>
        <taxon>Agaricomycotina</taxon>
        <taxon>Agaricomycetes</taxon>
        <taxon>Polyporales</taxon>
        <taxon>Polyporaceae</taxon>
        <taxon>Trametes</taxon>
    </lineage>
</organism>
<dbReference type="Gene3D" id="1.20.120.1630">
    <property type="match status" value="1"/>
</dbReference>
<evidence type="ECO:0000256" key="1">
    <source>
        <dbReference type="ARBA" id="ARBA00004141"/>
    </source>
</evidence>
<keyword evidence="5" id="KW-0489">Methyltransferase</keyword>
<reference evidence="7 8" key="1">
    <citation type="journal article" date="2015" name="Biotechnol. Biofuels">
        <title>Enhanced degradation of softwood versus hardwood by the white-rot fungus Pycnoporus coccineus.</title>
        <authorList>
            <person name="Couturier M."/>
            <person name="Navarro D."/>
            <person name="Chevret D."/>
            <person name="Henrissat B."/>
            <person name="Piumi F."/>
            <person name="Ruiz-Duenas F.J."/>
            <person name="Martinez A.T."/>
            <person name="Grigoriev I.V."/>
            <person name="Riley R."/>
            <person name="Lipzen A."/>
            <person name="Berrin J.G."/>
            <person name="Master E.R."/>
            <person name="Rosso M.N."/>
        </authorList>
    </citation>
    <scope>NUCLEOTIDE SEQUENCE [LARGE SCALE GENOMIC DNA]</scope>
    <source>
        <strain evidence="7 8">BRFM310</strain>
    </source>
</reference>
<dbReference type="InterPro" id="IPR007269">
    <property type="entry name" value="ICMT_MeTrfase"/>
</dbReference>
<comment type="caution">
    <text evidence="5">Lacks conserved residue(s) required for the propagation of feature annotation.</text>
</comment>
<gene>
    <name evidence="7" type="ORF">PYCCODRAFT_1440397</name>
</gene>
<dbReference type="Pfam" id="PF04140">
    <property type="entry name" value="ICMT"/>
    <property type="match status" value="1"/>
</dbReference>
<keyword evidence="5" id="KW-0949">S-adenosyl-L-methionine</keyword>
<keyword evidence="2 5" id="KW-0812">Transmembrane</keyword>
<evidence type="ECO:0000256" key="5">
    <source>
        <dbReference type="RuleBase" id="RU362022"/>
    </source>
</evidence>
<comment type="catalytic activity">
    <reaction evidence="5">
        <text>[protein]-C-terminal S-[(2E,6E)-farnesyl]-L-cysteine + S-adenosyl-L-methionine = [protein]-C-terminal S-[(2E,6E)-farnesyl]-L-cysteine methyl ester + S-adenosyl-L-homocysteine</text>
        <dbReference type="Rhea" id="RHEA:21672"/>
        <dbReference type="Rhea" id="RHEA-COMP:12125"/>
        <dbReference type="Rhea" id="RHEA-COMP:12126"/>
        <dbReference type="ChEBI" id="CHEBI:57856"/>
        <dbReference type="ChEBI" id="CHEBI:59789"/>
        <dbReference type="ChEBI" id="CHEBI:90510"/>
        <dbReference type="ChEBI" id="CHEBI:90511"/>
        <dbReference type="EC" id="2.1.1.100"/>
    </reaction>
</comment>
<evidence type="ECO:0000256" key="4">
    <source>
        <dbReference type="ARBA" id="ARBA00023136"/>
    </source>
</evidence>
<dbReference type="GO" id="GO:0004671">
    <property type="term" value="F:protein C-terminal S-isoprenylcysteine carboxyl O-methyltransferase activity"/>
    <property type="evidence" value="ECO:0007669"/>
    <property type="project" value="UniProtKB-EC"/>
</dbReference>
<evidence type="ECO:0000313" key="7">
    <source>
        <dbReference type="EMBL" id="OSC97199.1"/>
    </source>
</evidence>
<keyword evidence="3 5" id="KW-1133">Transmembrane helix</keyword>
<comment type="subcellular location">
    <subcellularLocation>
        <location evidence="5">Endoplasmic reticulum membrane</location>
        <topology evidence="5">Multi-pass membrane protein</topology>
    </subcellularLocation>
    <subcellularLocation>
        <location evidence="1">Membrane</location>
        <topology evidence="1">Multi-pass membrane protein</topology>
    </subcellularLocation>
</comment>
<keyword evidence="5" id="KW-0256">Endoplasmic reticulum</keyword>
<dbReference type="AlphaFoldDB" id="A0A1Y2I7U7"/>
<keyword evidence="5" id="KW-0808">Transferase</keyword>
<dbReference type="GO" id="GO:0032259">
    <property type="term" value="P:methylation"/>
    <property type="evidence" value="ECO:0007669"/>
    <property type="project" value="UniProtKB-KW"/>
</dbReference>